<protein>
    <submittedName>
        <fullName evidence="3">Uncharacterized protein</fullName>
    </submittedName>
</protein>
<keyword evidence="2" id="KW-0732">Signal</keyword>
<dbReference type="AlphaFoldDB" id="A0A2C5YET6"/>
<dbReference type="InterPro" id="IPR001087">
    <property type="entry name" value="GDSL"/>
</dbReference>
<comment type="caution">
    <text evidence="3">The sequence shown here is derived from an EMBL/GenBank/DDBJ whole genome shotgun (WGS) entry which is preliminary data.</text>
</comment>
<dbReference type="GO" id="GO:0016788">
    <property type="term" value="F:hydrolase activity, acting on ester bonds"/>
    <property type="evidence" value="ECO:0007669"/>
    <property type="project" value="InterPro"/>
</dbReference>
<dbReference type="EMBL" id="NJET01000010">
    <property type="protein sequence ID" value="PHH66123.1"/>
    <property type="molecule type" value="Genomic_DNA"/>
</dbReference>
<feature type="signal peptide" evidence="2">
    <location>
        <begin position="1"/>
        <end position="22"/>
    </location>
</feature>
<dbReference type="InterPro" id="IPR036514">
    <property type="entry name" value="SGNH_hydro_sf"/>
</dbReference>
<keyword evidence="4" id="KW-1185">Reference proteome</keyword>
<dbReference type="Gene3D" id="3.40.50.1110">
    <property type="entry name" value="SGNH hydrolase"/>
    <property type="match status" value="1"/>
</dbReference>
<dbReference type="InterPro" id="IPR051058">
    <property type="entry name" value="GDSL_Est/Lipase"/>
</dbReference>
<sequence length="297" mass="31639">MAGLLLSRAAVATLSVLSLATALPTRRDCHGTNVSALVVFGDSYSDNGNVYALSNKTWPADPAYFQGRFSNGPVWAEKLAASKGLVLHDYAYAGATTSNSIIQGSSGAKSEISVPSLDEQVERYLSAPPVQPSHSAIVLWGGVNDALFNSSLAPGPSSQAIGAMAARLQSKGAARVLVLGMVELSLIPYASYIDAAEQAKLRGFVAGYNAALKTMAEKKGVGWVDVNPLLQSFEYYGKGWQGAGLDAFGFYGSCLEGAYMEAPRKECGDADKRVYWDEYHVSRRTHELLAERIGEAL</sequence>
<evidence type="ECO:0000313" key="3">
    <source>
        <dbReference type="EMBL" id="PHH66123.1"/>
    </source>
</evidence>
<dbReference type="OrthoDB" id="1600564at2759"/>
<evidence type="ECO:0000313" key="4">
    <source>
        <dbReference type="Proteomes" id="UP000226192"/>
    </source>
</evidence>
<dbReference type="Pfam" id="PF00657">
    <property type="entry name" value="Lipase_GDSL"/>
    <property type="match status" value="1"/>
</dbReference>
<dbReference type="STRING" id="1399860.A0A2C5YET6"/>
<dbReference type="CDD" id="cd01846">
    <property type="entry name" value="fatty_acyltransferase_like"/>
    <property type="match status" value="1"/>
</dbReference>
<gene>
    <name evidence="3" type="ORF">CDD81_186</name>
</gene>
<reference evidence="3 4" key="1">
    <citation type="submission" date="2017-06" db="EMBL/GenBank/DDBJ databases">
        <title>Ant-infecting Ophiocordyceps genomes reveal a high diversity of potential behavioral manipulation genes and a possible major role for enterotoxins.</title>
        <authorList>
            <person name="De Bekker C."/>
            <person name="Evans H.C."/>
            <person name="Brachmann A."/>
            <person name="Hughes D.P."/>
        </authorList>
    </citation>
    <scope>NUCLEOTIDE SEQUENCE [LARGE SCALE GENOMIC DNA]</scope>
    <source>
        <strain evidence="3 4">Map64</strain>
    </source>
</reference>
<dbReference type="PANTHER" id="PTHR45648:SF22">
    <property type="entry name" value="GDSL LIPASE_ACYLHYDROLASE FAMILY PROTEIN (AFU_ORTHOLOGUE AFUA_4G14700)"/>
    <property type="match status" value="1"/>
</dbReference>
<feature type="chain" id="PRO_5013333351" evidence="2">
    <location>
        <begin position="23"/>
        <end position="297"/>
    </location>
</feature>
<dbReference type="PANTHER" id="PTHR45648">
    <property type="entry name" value="GDSL LIPASE/ACYLHYDROLASE FAMILY PROTEIN (AFU_ORTHOLOGUE AFUA_4G14700)"/>
    <property type="match status" value="1"/>
</dbReference>
<organism evidence="3 4">
    <name type="scientific">Ophiocordyceps australis</name>
    <dbReference type="NCBI Taxonomy" id="1399860"/>
    <lineage>
        <taxon>Eukaryota</taxon>
        <taxon>Fungi</taxon>
        <taxon>Dikarya</taxon>
        <taxon>Ascomycota</taxon>
        <taxon>Pezizomycotina</taxon>
        <taxon>Sordariomycetes</taxon>
        <taxon>Hypocreomycetidae</taxon>
        <taxon>Hypocreales</taxon>
        <taxon>Ophiocordycipitaceae</taxon>
        <taxon>Ophiocordyceps</taxon>
    </lineage>
</organism>
<name>A0A2C5YET6_9HYPO</name>
<dbReference type="SUPFAM" id="SSF52266">
    <property type="entry name" value="SGNH hydrolase"/>
    <property type="match status" value="1"/>
</dbReference>
<proteinExistence type="predicted"/>
<evidence type="ECO:0000256" key="2">
    <source>
        <dbReference type="SAM" id="SignalP"/>
    </source>
</evidence>
<keyword evidence="1" id="KW-0378">Hydrolase</keyword>
<dbReference type="Proteomes" id="UP000226192">
    <property type="component" value="Unassembled WGS sequence"/>
</dbReference>
<accession>A0A2C5YET6</accession>
<evidence type="ECO:0000256" key="1">
    <source>
        <dbReference type="ARBA" id="ARBA00022801"/>
    </source>
</evidence>